<keyword evidence="2" id="KW-0808">Transferase</keyword>
<comment type="similarity">
    <text evidence="3">Belongs to the glycosyl hydrolase 130 family.</text>
</comment>
<dbReference type="InterPro" id="IPR023296">
    <property type="entry name" value="Glyco_hydro_beta-prop_sf"/>
</dbReference>
<dbReference type="InterPro" id="IPR007184">
    <property type="entry name" value="Mannoside_phosphorylase"/>
</dbReference>
<evidence type="ECO:0000256" key="3">
    <source>
        <dbReference type="ARBA" id="ARBA00024356"/>
    </source>
</evidence>
<comment type="caution">
    <text evidence="4">The sequence shown here is derived from an EMBL/GenBank/DDBJ whole genome shotgun (WGS) entry which is preliminary data.</text>
</comment>
<evidence type="ECO:0000313" key="4">
    <source>
        <dbReference type="EMBL" id="MDO3677153.1"/>
    </source>
</evidence>
<keyword evidence="4" id="KW-0378">Hydrolase</keyword>
<dbReference type="Gene3D" id="2.115.10.20">
    <property type="entry name" value="Glycosyl hydrolase domain, family 43"/>
    <property type="match status" value="1"/>
</dbReference>
<dbReference type="Pfam" id="PF04041">
    <property type="entry name" value="Glyco_hydro_130"/>
    <property type="match status" value="1"/>
</dbReference>
<reference evidence="4" key="1">
    <citation type="submission" date="2023-07" db="EMBL/GenBank/DDBJ databases">
        <authorList>
            <person name="Aktuganov G."/>
            <person name="Boyko T."/>
            <person name="Delegan Y."/>
            <person name="Galimzianova N."/>
            <person name="Gilvanova E."/>
            <person name="Korobov V."/>
            <person name="Kuzmina L."/>
            <person name="Melentiev A."/>
            <person name="Milman P."/>
            <person name="Ryabova A."/>
            <person name="Stupak E."/>
            <person name="Yasakov T."/>
            <person name="Zharikova N."/>
            <person name="Zhurenko E."/>
        </authorList>
    </citation>
    <scope>NUCLEOTIDE SEQUENCE</scope>
    <source>
        <strain evidence="4">IB-739</strain>
    </source>
</reference>
<dbReference type="PIRSF" id="PIRSF016202">
    <property type="entry name" value="PH1107"/>
    <property type="match status" value="1"/>
</dbReference>
<proteinExistence type="inferred from homology"/>
<dbReference type="Proteomes" id="UP001168883">
    <property type="component" value="Unassembled WGS sequence"/>
</dbReference>
<dbReference type="CDD" id="cd18612">
    <property type="entry name" value="GH130_Lin0857-like"/>
    <property type="match status" value="1"/>
</dbReference>
<dbReference type="RefSeq" id="WP_025846143.1">
    <property type="nucleotide sequence ID" value="NZ_JAUMKJ010000009.1"/>
</dbReference>
<protein>
    <submittedName>
        <fullName evidence="4">Glycoside hydrolase family 130 protein</fullName>
    </submittedName>
</protein>
<name>A0ABT8V6T8_9BACL</name>
<keyword evidence="5" id="KW-1185">Reference proteome</keyword>
<dbReference type="SUPFAM" id="SSF75005">
    <property type="entry name" value="Arabinanase/levansucrase/invertase"/>
    <property type="match status" value="1"/>
</dbReference>
<gene>
    <name evidence="4" type="ORF">Q3C12_09065</name>
</gene>
<organism evidence="4 5">
    <name type="scientific">Paenibacillus ehimensis</name>
    <dbReference type="NCBI Taxonomy" id="79264"/>
    <lineage>
        <taxon>Bacteria</taxon>
        <taxon>Bacillati</taxon>
        <taxon>Bacillota</taxon>
        <taxon>Bacilli</taxon>
        <taxon>Bacillales</taxon>
        <taxon>Paenibacillaceae</taxon>
        <taxon>Paenibacillus</taxon>
    </lineage>
</organism>
<accession>A0ABT8V6T8</accession>
<keyword evidence="1" id="KW-0328">Glycosyltransferase</keyword>
<dbReference type="PANTHER" id="PTHR34106">
    <property type="entry name" value="GLYCOSIDASE"/>
    <property type="match status" value="1"/>
</dbReference>
<dbReference type="PANTHER" id="PTHR34106:SF5">
    <property type="entry name" value="GLYCOSIDASE"/>
    <property type="match status" value="1"/>
</dbReference>
<evidence type="ECO:0000256" key="1">
    <source>
        <dbReference type="ARBA" id="ARBA00022676"/>
    </source>
</evidence>
<dbReference type="GO" id="GO:0016787">
    <property type="term" value="F:hydrolase activity"/>
    <property type="evidence" value="ECO:0007669"/>
    <property type="project" value="UniProtKB-KW"/>
</dbReference>
<sequence length="355" mass="40206">MNIYRYPGNPIIEPKDIPPYLEDYEVIGVFNAGVMRYGDEILLLLRIAERPVHHDPKYSLSPFYDMANGKMGVVRLEKGMPGYDFSDARGIGTPDGSLLTSISYLRIARSKDGIHFKIDDRPALFPENRYEIYGIEDCRITQIDDTYYINYSAVSNLGITTCLASTKDFAYMQREGVIFQPDSKNIAIFPQKINGKYYALHRPSSSSFGKPSMWIAESPDLLCWGNHRYLMGCRDGCWDETRIGASCVPIKLEQGWLELYHGADRNNRYCLGAALLDIDQPWRVIARSTLPLMEPETAYEKDGFFGNVIFSCGALYEQGKVRIYYGAADTSMCYAEVDMAEIMRGMKECEGLSGK</sequence>
<dbReference type="EMBL" id="JAUMKJ010000009">
    <property type="protein sequence ID" value="MDO3677153.1"/>
    <property type="molecule type" value="Genomic_DNA"/>
</dbReference>
<evidence type="ECO:0000256" key="2">
    <source>
        <dbReference type="ARBA" id="ARBA00022679"/>
    </source>
</evidence>
<evidence type="ECO:0000313" key="5">
    <source>
        <dbReference type="Proteomes" id="UP001168883"/>
    </source>
</evidence>